<dbReference type="Gene3D" id="1.20.120.450">
    <property type="entry name" value="dinb family like domain"/>
    <property type="match status" value="1"/>
</dbReference>
<feature type="domain" description="DinB-like" evidence="1">
    <location>
        <begin position="11"/>
        <end position="138"/>
    </location>
</feature>
<comment type="caution">
    <text evidence="2">The sequence shown here is derived from an EMBL/GenBank/DDBJ whole genome shotgun (WGS) entry which is preliminary data.</text>
</comment>
<sequence>MNNHVQSVLHQIEFAIKTLIQMMDELDNSDLNKRPTTNKASIGELLEHLTNICEADLMIGNSVSEREMKHYYSSVSYNSISEMKIAINRNFLQLKKHYLSLSGVDLTEKVTTYWGVSYTRYEWLLEILAHLYHHRGQLHAMLVHCCNKELKVSLFE</sequence>
<accession>A0A5C6W0E1</accession>
<dbReference type="OrthoDB" id="2427314at2"/>
<reference evidence="2 3" key="1">
    <citation type="journal article" date="2005" name="Int. J. Syst. Evol. Microbiol.">
        <title>Bacillus litoralis sp. nov., isolated from a tidal flat of the Yellow Sea in Korea.</title>
        <authorList>
            <person name="Yoon J.H."/>
            <person name="Oh T.K."/>
        </authorList>
    </citation>
    <scope>NUCLEOTIDE SEQUENCE [LARGE SCALE GENOMIC DNA]</scope>
    <source>
        <strain evidence="2 3">SW-211</strain>
    </source>
</reference>
<dbReference type="RefSeq" id="WP_146948466.1">
    <property type="nucleotide sequence ID" value="NZ_VOQF01000006.1"/>
</dbReference>
<proteinExistence type="predicted"/>
<dbReference type="EMBL" id="VOQF01000006">
    <property type="protein sequence ID" value="TXC90429.1"/>
    <property type="molecule type" value="Genomic_DNA"/>
</dbReference>
<evidence type="ECO:0000313" key="3">
    <source>
        <dbReference type="Proteomes" id="UP000321363"/>
    </source>
</evidence>
<dbReference type="Pfam" id="PF12867">
    <property type="entry name" value="DinB_2"/>
    <property type="match status" value="1"/>
</dbReference>
<gene>
    <name evidence="2" type="ORF">FS935_10820</name>
</gene>
<dbReference type="InterPro" id="IPR024775">
    <property type="entry name" value="DinB-like"/>
</dbReference>
<organism evidence="2 3">
    <name type="scientific">Metabacillus litoralis</name>
    <dbReference type="NCBI Taxonomy" id="152268"/>
    <lineage>
        <taxon>Bacteria</taxon>
        <taxon>Bacillati</taxon>
        <taxon>Bacillota</taxon>
        <taxon>Bacilli</taxon>
        <taxon>Bacillales</taxon>
        <taxon>Bacillaceae</taxon>
        <taxon>Metabacillus</taxon>
    </lineage>
</organism>
<dbReference type="Proteomes" id="UP000321363">
    <property type="component" value="Unassembled WGS sequence"/>
</dbReference>
<name>A0A5C6W0E1_9BACI</name>
<dbReference type="SUPFAM" id="SSF109854">
    <property type="entry name" value="DinB/YfiT-like putative metalloenzymes"/>
    <property type="match status" value="1"/>
</dbReference>
<evidence type="ECO:0000313" key="2">
    <source>
        <dbReference type="EMBL" id="TXC90429.1"/>
    </source>
</evidence>
<dbReference type="AlphaFoldDB" id="A0A5C6W0E1"/>
<evidence type="ECO:0000259" key="1">
    <source>
        <dbReference type="Pfam" id="PF12867"/>
    </source>
</evidence>
<dbReference type="InterPro" id="IPR034660">
    <property type="entry name" value="DinB/YfiT-like"/>
</dbReference>
<protein>
    <submittedName>
        <fullName evidence="2">DinB family protein</fullName>
    </submittedName>
</protein>
<keyword evidence="3" id="KW-1185">Reference proteome</keyword>